<gene>
    <name evidence="2" type="ORF">MAA8898_01123</name>
</gene>
<dbReference type="AlphaFoldDB" id="A0A238K204"/>
<keyword evidence="1" id="KW-0812">Transmembrane</keyword>
<keyword evidence="1" id="KW-0472">Membrane</keyword>
<evidence type="ECO:0000256" key="1">
    <source>
        <dbReference type="SAM" id="Phobius"/>
    </source>
</evidence>
<protein>
    <submittedName>
        <fullName evidence="2">Uncharacterized protein</fullName>
    </submittedName>
</protein>
<organism evidence="2 3">
    <name type="scientific">Maliponia aquimaris</name>
    <dbReference type="NCBI Taxonomy" id="1673631"/>
    <lineage>
        <taxon>Bacteria</taxon>
        <taxon>Pseudomonadati</taxon>
        <taxon>Pseudomonadota</taxon>
        <taxon>Alphaproteobacteria</taxon>
        <taxon>Rhodobacterales</taxon>
        <taxon>Paracoccaceae</taxon>
        <taxon>Maliponia</taxon>
    </lineage>
</organism>
<dbReference type="EMBL" id="FXYF01000002">
    <property type="protein sequence ID" value="SMX36941.1"/>
    <property type="molecule type" value="Genomic_DNA"/>
</dbReference>
<keyword evidence="1" id="KW-1133">Transmembrane helix</keyword>
<dbReference type="RefSeq" id="WP_094019967.1">
    <property type="nucleotide sequence ID" value="NZ_FXYF01000002.1"/>
</dbReference>
<feature type="transmembrane region" description="Helical" evidence="1">
    <location>
        <begin position="6"/>
        <end position="30"/>
    </location>
</feature>
<sequence>MSTLDALASLATGLAALALGVGLLALWLHFVRHATRQLRQDGMARAMLSARWLREGLATLRLSRVGQMSRAMALLFAVSGGVSVLLAFVLSRLTV</sequence>
<evidence type="ECO:0000313" key="2">
    <source>
        <dbReference type="EMBL" id="SMX36941.1"/>
    </source>
</evidence>
<name>A0A238K204_9RHOB</name>
<accession>A0A238K204</accession>
<evidence type="ECO:0000313" key="3">
    <source>
        <dbReference type="Proteomes" id="UP000207598"/>
    </source>
</evidence>
<proteinExistence type="predicted"/>
<reference evidence="2 3" key="1">
    <citation type="submission" date="2017-05" db="EMBL/GenBank/DDBJ databases">
        <authorList>
            <person name="Song R."/>
            <person name="Chenine A.L."/>
            <person name="Ruprecht R.M."/>
        </authorList>
    </citation>
    <scope>NUCLEOTIDE SEQUENCE [LARGE SCALE GENOMIC DNA]</scope>
    <source>
        <strain evidence="2 3">CECT 8898</strain>
    </source>
</reference>
<dbReference type="Proteomes" id="UP000207598">
    <property type="component" value="Unassembled WGS sequence"/>
</dbReference>
<keyword evidence="3" id="KW-1185">Reference proteome</keyword>
<feature type="transmembrane region" description="Helical" evidence="1">
    <location>
        <begin position="71"/>
        <end position="90"/>
    </location>
</feature>